<feature type="transmembrane region" description="Helical" evidence="10">
    <location>
        <begin position="490"/>
        <end position="508"/>
    </location>
</feature>
<feature type="domain" description="G-protein coupled receptors family 3 profile" evidence="11">
    <location>
        <begin position="420"/>
        <end position="667"/>
    </location>
</feature>
<feature type="transmembrane region" description="Helical" evidence="10">
    <location>
        <begin position="422"/>
        <end position="445"/>
    </location>
</feature>
<evidence type="ECO:0000256" key="1">
    <source>
        <dbReference type="ARBA" id="ARBA00004141"/>
    </source>
</evidence>
<evidence type="ECO:0000256" key="10">
    <source>
        <dbReference type="SAM" id="Phobius"/>
    </source>
</evidence>
<accession>A0AAD4DAG7</accession>
<dbReference type="Pfam" id="PF00003">
    <property type="entry name" value="7tm_3"/>
    <property type="match status" value="1"/>
</dbReference>
<name>A0AAD4DAG7_9FUNG</name>
<organism evidence="12 13">
    <name type="scientific">Linnemannia exigua</name>
    <dbReference type="NCBI Taxonomy" id="604196"/>
    <lineage>
        <taxon>Eukaryota</taxon>
        <taxon>Fungi</taxon>
        <taxon>Fungi incertae sedis</taxon>
        <taxon>Mucoromycota</taxon>
        <taxon>Mortierellomycotina</taxon>
        <taxon>Mortierellomycetes</taxon>
        <taxon>Mortierellales</taxon>
        <taxon>Mortierellaceae</taxon>
        <taxon>Linnemannia</taxon>
    </lineage>
</organism>
<evidence type="ECO:0000313" key="13">
    <source>
        <dbReference type="Proteomes" id="UP001194580"/>
    </source>
</evidence>
<keyword evidence="3 10" id="KW-1133">Transmembrane helix</keyword>
<feature type="compositionally biased region" description="Low complexity" evidence="9">
    <location>
        <begin position="1270"/>
        <end position="1285"/>
    </location>
</feature>
<comment type="caution">
    <text evidence="12">The sequence shown here is derived from an EMBL/GenBank/DDBJ whole genome shotgun (WGS) entry which is preliminary data.</text>
</comment>
<dbReference type="SUPFAM" id="SSF53822">
    <property type="entry name" value="Periplasmic binding protein-like I"/>
    <property type="match status" value="1"/>
</dbReference>
<feature type="transmembrane region" description="Helical" evidence="10">
    <location>
        <begin position="457"/>
        <end position="478"/>
    </location>
</feature>
<keyword evidence="8" id="KW-0807">Transducer</keyword>
<dbReference type="GO" id="GO:0038039">
    <property type="term" value="C:G protein-coupled receptor heterodimeric complex"/>
    <property type="evidence" value="ECO:0007669"/>
    <property type="project" value="TreeGrafter"/>
</dbReference>
<feature type="compositionally biased region" description="Polar residues" evidence="9">
    <location>
        <begin position="1135"/>
        <end position="1149"/>
    </location>
</feature>
<feature type="transmembrane region" description="Helical" evidence="10">
    <location>
        <begin position="615"/>
        <end position="633"/>
    </location>
</feature>
<feature type="transmembrane region" description="Helical" evidence="10">
    <location>
        <begin position="639"/>
        <end position="662"/>
    </location>
</feature>
<dbReference type="Gene3D" id="3.40.50.2300">
    <property type="match status" value="2"/>
</dbReference>
<feature type="compositionally biased region" description="Low complexity" evidence="9">
    <location>
        <begin position="1021"/>
        <end position="1035"/>
    </location>
</feature>
<sequence>MVRKAISTIRMAVNDINEEQIIPGLNMSIIIRDSQDPSLYTSTGGSAAISGAGKLISARVGGVIGDIRSDLTKYEALMTSSVQIPQCSFASASATLSDLVTYPFFYRTIPTIIVLLDAILDVVRHMGWRRISLIYDIDTLGWSGREYFAERAQKLGIYILAYQPLTTAGVPFDPTYAFVKDRILSSESRIQVLIATGQNQLELLHEMKEAGFFSSDYAWVTANDISSQLQLDPDFKAYDGLIMVDNGWELSGYAPYDEFLSKWLRLNPIEYPGAGDANLENNEGMAYSCVMMMAYAYRNLIEQAIPDPAMRTRQTPLIKEILAGNHAADVKIPEFYSQKAYRGPSGPVTLDQNADKTYFPPANRYYIALSMQDGHSVDFGIIFSGNYTFLRSPLFKEDHPELPRDAPPWALQNPRWGNASGIVFGTLCIIGITMTLISAVLVVYFRDNIVIKASSPTFCLCELLGIMLVMIWCILHIGIPREALCVTQSFILPIGVTLLAGSLTIKNYRIYRIFNSMTVMNQAFQTRLLLRWVALALFLCVIPVIVQVAIDPPKPHLNNIRSIQWVRCRGAKAQIWWIISAAVIPSILIFFGVFLAFKTRNVVFLWNEAKQISLVLYNVFFFTIIIIISQFFPLEIYLATFYISVIGTYLVTVLALTVLFLPKFWNIWKSLRKPWTEDLHPSNQNQQCLSAGFGRPGIGGGGGGGVGTLGRMPDDFRTALTFVGRQTATATAKAGMEVDDSNFVRPMVESITAESVLAPAIDPVISIAESEGEGVSISHGDKQAIAAATEIMNVKGEGEDGTGGGASDVGVGRQETDTSLQEPMRTTILAERTFGSSTSGAQRMLDCFVFLLPIRVLRSRITSLLSHWCMATLILIPEAHAFLSVDSTDGRSTSYLMLSMTQVRDEEEPTIRVTACHAGTLLIRFSSQSRLDGWMSLFTEQDLQTLAARSSSISSSGYYPSYTTGYNGNLPGGNGGGNVSGVRRRSVVLEPGSDFMNPQNFSFVAPPSGGNDAGGGGGGNADMMDMMNGNDNSQGQGRGSGDRGNGLQATDDESQRRSTRAFRFATGISRFWHRKDSSKSTSGASSKTACDFNNADHHAYHSSYQYDLNGDGGGGGGENGDGFATSRWFRAGGEWTSTDSNMSNSGTVERQSRRQMKYQPPFGGASEVVVEDQEGEVQSPERAMHGAVAAATTNTTPQMGMTPLEEQSLTNGIEASSSAGPDNDSSGLATEYGDLIQAPSQRMGSITSERFGEILPSPMLGDNPPSRSTSIHAPSVHSHHSSVLSTARSGASPTEGDDEDSDDLYDPEFGIGGNGRRRRNHPKLPSRLLATQASPAAIPSADVISAAAVAVSAGWSESDALAAAMASPGLTPITLGRAGGLTPTTPGMSPTNSPRYNRALRGSRASMTSNFRASQYIRQGSVGEGYLGSGSGNSGYSIQGALTTISSPSITVNAGVAGSGGSDGGVAGDGHTRSVLYDRVNMSPCLCTNVPHLTDHNSEFSYHVDVHFTRIHCLVCDRTFENLFHQCRVTSSITTAAIPKSTTLAVANMGTIDYST</sequence>
<evidence type="ECO:0000256" key="8">
    <source>
        <dbReference type="ARBA" id="ARBA00023224"/>
    </source>
</evidence>
<dbReference type="GO" id="GO:0004965">
    <property type="term" value="F:G protein-coupled GABA receptor activity"/>
    <property type="evidence" value="ECO:0007669"/>
    <property type="project" value="InterPro"/>
</dbReference>
<dbReference type="PRINTS" id="PR01176">
    <property type="entry name" value="GABABRECEPTR"/>
</dbReference>
<gene>
    <name evidence="12" type="ORF">BGZ95_011104</name>
</gene>
<feature type="transmembrane region" description="Helical" evidence="10">
    <location>
        <begin position="575"/>
        <end position="595"/>
    </location>
</feature>
<keyword evidence="6" id="KW-0675">Receptor</keyword>
<feature type="region of interest" description="Disordered" evidence="9">
    <location>
        <begin position="798"/>
        <end position="820"/>
    </location>
</feature>
<feature type="region of interest" description="Disordered" evidence="9">
    <location>
        <begin position="1134"/>
        <end position="1154"/>
    </location>
</feature>
<dbReference type="CDD" id="cd15047">
    <property type="entry name" value="7tmC_GABA-B-like"/>
    <property type="match status" value="1"/>
</dbReference>
<keyword evidence="7" id="KW-0325">Glycoprotein</keyword>
<dbReference type="GO" id="GO:0007214">
    <property type="term" value="P:gamma-aminobutyric acid signaling pathway"/>
    <property type="evidence" value="ECO:0007669"/>
    <property type="project" value="TreeGrafter"/>
</dbReference>
<feature type="region of interest" description="Disordered" evidence="9">
    <location>
        <begin position="1253"/>
        <end position="1322"/>
    </location>
</feature>
<dbReference type="PROSITE" id="PS50259">
    <property type="entry name" value="G_PROTEIN_RECEP_F3_4"/>
    <property type="match status" value="1"/>
</dbReference>
<evidence type="ECO:0000259" key="11">
    <source>
        <dbReference type="PROSITE" id="PS50259"/>
    </source>
</evidence>
<comment type="subcellular location">
    <subcellularLocation>
        <location evidence="1">Membrane</location>
        <topology evidence="1">Multi-pass membrane protein</topology>
    </subcellularLocation>
</comment>
<dbReference type="InterPro" id="IPR017978">
    <property type="entry name" value="GPCR_3_C"/>
</dbReference>
<feature type="compositionally biased region" description="Gly residues" evidence="9">
    <location>
        <begin position="1011"/>
        <end position="1020"/>
    </location>
</feature>
<dbReference type="InterPro" id="IPR028082">
    <property type="entry name" value="Peripla_BP_I"/>
</dbReference>
<keyword evidence="4" id="KW-0297">G-protein coupled receptor</keyword>
<proteinExistence type="predicted"/>
<dbReference type="PANTHER" id="PTHR10519:SF20">
    <property type="entry name" value="G-PROTEIN COUPLED RECEPTOR 156-RELATED"/>
    <property type="match status" value="1"/>
</dbReference>
<protein>
    <recommendedName>
        <fullName evidence="11">G-protein coupled receptors family 3 profile domain-containing protein</fullName>
    </recommendedName>
</protein>
<evidence type="ECO:0000313" key="12">
    <source>
        <dbReference type="EMBL" id="KAG0273101.1"/>
    </source>
</evidence>
<dbReference type="Proteomes" id="UP001194580">
    <property type="component" value="Unassembled WGS sequence"/>
</dbReference>
<dbReference type="InterPro" id="IPR001828">
    <property type="entry name" value="ANF_lig-bd_rcpt"/>
</dbReference>
<reference evidence="12" key="1">
    <citation type="journal article" date="2020" name="Fungal Divers.">
        <title>Resolving the Mortierellaceae phylogeny through synthesis of multi-gene phylogenetics and phylogenomics.</title>
        <authorList>
            <person name="Vandepol N."/>
            <person name="Liber J."/>
            <person name="Desiro A."/>
            <person name="Na H."/>
            <person name="Kennedy M."/>
            <person name="Barry K."/>
            <person name="Grigoriev I.V."/>
            <person name="Miller A.N."/>
            <person name="O'Donnell K."/>
            <person name="Stajich J.E."/>
            <person name="Bonito G."/>
        </authorList>
    </citation>
    <scope>NUCLEOTIDE SEQUENCE</scope>
    <source>
        <strain evidence="12">NRRL 28262</strain>
    </source>
</reference>
<feature type="transmembrane region" description="Helical" evidence="10">
    <location>
        <begin position="864"/>
        <end position="883"/>
    </location>
</feature>
<feature type="compositionally biased region" description="Acidic residues" evidence="9">
    <location>
        <begin position="1295"/>
        <end position="1306"/>
    </location>
</feature>
<evidence type="ECO:0000256" key="9">
    <source>
        <dbReference type="SAM" id="MobiDB-lite"/>
    </source>
</evidence>
<keyword evidence="13" id="KW-1185">Reference proteome</keyword>
<evidence type="ECO:0000256" key="5">
    <source>
        <dbReference type="ARBA" id="ARBA00023136"/>
    </source>
</evidence>
<evidence type="ECO:0000256" key="4">
    <source>
        <dbReference type="ARBA" id="ARBA00023040"/>
    </source>
</evidence>
<dbReference type="PANTHER" id="PTHR10519">
    <property type="entry name" value="GABA-B RECEPTOR"/>
    <property type="match status" value="1"/>
</dbReference>
<evidence type="ECO:0000256" key="6">
    <source>
        <dbReference type="ARBA" id="ARBA00023170"/>
    </source>
</evidence>
<dbReference type="Pfam" id="PF01094">
    <property type="entry name" value="ANF_receptor"/>
    <property type="match status" value="1"/>
</dbReference>
<evidence type="ECO:0000256" key="2">
    <source>
        <dbReference type="ARBA" id="ARBA00022692"/>
    </source>
</evidence>
<feature type="transmembrane region" description="Helical" evidence="10">
    <location>
        <begin position="529"/>
        <end position="550"/>
    </location>
</feature>
<evidence type="ECO:0000256" key="7">
    <source>
        <dbReference type="ARBA" id="ARBA00023180"/>
    </source>
</evidence>
<dbReference type="EMBL" id="JAAAIL010000801">
    <property type="protein sequence ID" value="KAG0273101.1"/>
    <property type="molecule type" value="Genomic_DNA"/>
</dbReference>
<keyword evidence="5 10" id="KW-0472">Membrane</keyword>
<dbReference type="InterPro" id="IPR002455">
    <property type="entry name" value="GPCR3_GABA-B"/>
</dbReference>
<keyword evidence="2 10" id="KW-0812">Transmembrane</keyword>
<feature type="region of interest" description="Disordered" evidence="9">
    <location>
        <begin position="991"/>
        <end position="1059"/>
    </location>
</feature>
<evidence type="ECO:0000256" key="3">
    <source>
        <dbReference type="ARBA" id="ARBA00022989"/>
    </source>
</evidence>